<evidence type="ECO:0000313" key="3">
    <source>
        <dbReference type="WBParaSite" id="PgB09_g083_t02"/>
    </source>
</evidence>
<dbReference type="WBParaSite" id="PgB09_g083_t02">
    <property type="protein sequence ID" value="PgB09_g083_t02"/>
    <property type="gene ID" value="PgB09_g083"/>
</dbReference>
<dbReference type="AlphaFoldDB" id="A0A914ZQQ0"/>
<keyword evidence="1" id="KW-0812">Transmembrane</keyword>
<organism evidence="2 3">
    <name type="scientific">Parascaris univalens</name>
    <name type="common">Nematode worm</name>
    <dbReference type="NCBI Taxonomy" id="6257"/>
    <lineage>
        <taxon>Eukaryota</taxon>
        <taxon>Metazoa</taxon>
        <taxon>Ecdysozoa</taxon>
        <taxon>Nematoda</taxon>
        <taxon>Chromadorea</taxon>
        <taxon>Rhabditida</taxon>
        <taxon>Spirurina</taxon>
        <taxon>Ascaridomorpha</taxon>
        <taxon>Ascaridoidea</taxon>
        <taxon>Ascarididae</taxon>
        <taxon>Parascaris</taxon>
    </lineage>
</organism>
<accession>A0A914ZQQ0</accession>
<protein>
    <submittedName>
        <fullName evidence="3 4">Ovule protein</fullName>
    </submittedName>
</protein>
<sequence length="70" mass="8367">MKEASFILEETSKFLDQSDELPSYAFVISAMLFMLIMAEIVMILFAIWIKYIEDKWWEEQTNRPKNNINT</sequence>
<keyword evidence="2" id="KW-1185">Reference proteome</keyword>
<dbReference type="WBParaSite" id="PgB09_g083_t05">
    <property type="protein sequence ID" value="PgB09_g083_t05"/>
    <property type="gene ID" value="PgB09_g083"/>
</dbReference>
<keyword evidence="1" id="KW-1133">Transmembrane helix</keyword>
<dbReference type="WBParaSite" id="PgB09_g083_t03">
    <property type="protein sequence ID" value="PgB09_g083_t03"/>
    <property type="gene ID" value="PgB09_g083"/>
</dbReference>
<reference evidence="3 4" key="1">
    <citation type="submission" date="2022-11" db="UniProtKB">
        <authorList>
            <consortium name="WormBaseParasite"/>
        </authorList>
    </citation>
    <scope>IDENTIFICATION</scope>
</reference>
<evidence type="ECO:0000256" key="1">
    <source>
        <dbReference type="SAM" id="Phobius"/>
    </source>
</evidence>
<dbReference type="Proteomes" id="UP000887569">
    <property type="component" value="Unplaced"/>
</dbReference>
<feature type="transmembrane region" description="Helical" evidence="1">
    <location>
        <begin position="24"/>
        <end position="49"/>
    </location>
</feature>
<evidence type="ECO:0000313" key="2">
    <source>
        <dbReference type="Proteomes" id="UP000887569"/>
    </source>
</evidence>
<proteinExistence type="predicted"/>
<name>A0A914ZQQ0_PARUN</name>
<evidence type="ECO:0000313" key="4">
    <source>
        <dbReference type="WBParaSite" id="PgB09_g083_t03"/>
    </source>
</evidence>
<keyword evidence="1" id="KW-0472">Membrane</keyword>